<dbReference type="EMBL" id="MU005782">
    <property type="protein sequence ID" value="KAF2704489.1"/>
    <property type="molecule type" value="Genomic_DNA"/>
</dbReference>
<feature type="region of interest" description="Disordered" evidence="1">
    <location>
        <begin position="458"/>
        <end position="492"/>
    </location>
</feature>
<name>A0A6G1JV53_9PLEO</name>
<evidence type="ECO:0000313" key="2">
    <source>
        <dbReference type="EMBL" id="KAF2704489.1"/>
    </source>
</evidence>
<dbReference type="OrthoDB" id="3971593at2759"/>
<sequence>MDRDIPSRNTAFNTLPIELNKSIAHYLDSDRDIASFQSVCRATLDATLGDKLSFWRAKFRERYAYKKNTTNLVLKKSYQVRQHILRNGTGFHFGMAKTDEEIKDERKIVGVMRELINESFSGASQLDKNGKPHCPNLAHIAKFAQESRLFVPSSKRRGPPKAVQREDVRNLAAIRLMASHFLLSTEFSPPVYGVHKSQVAVYEPTNKAPIFTGPDKTEVNMEWLLHVMNHFRNHMKNHDAGDFCGVWKDLSYSEKPSPWRIPLEEGCQPLGKHWKSTFSYLDPVSELPKFRLQNGEDENMVFVDHYVDEGNIQHFKLDSVKGKNLPWPETFEDRLQSHRDTLVPPQSQRETRAQKSKSKPTPKQMNEEDKYKSIQLIGDGGDEEDDFVASGWLQALHPQCGIPGWQRMTLMKHFLDENNQPSQDDHLWAYEGVVLPGGRIILGRWWLATDPPDFDNDNSGPFIMWAVDGGPEIPNEDEDEDEDEDNVKENTR</sequence>
<protein>
    <recommendedName>
        <fullName evidence="4">F-box domain-containing protein</fullName>
    </recommendedName>
</protein>
<evidence type="ECO:0000256" key="1">
    <source>
        <dbReference type="SAM" id="MobiDB-lite"/>
    </source>
</evidence>
<organism evidence="2 3">
    <name type="scientific">Pleomassaria siparia CBS 279.74</name>
    <dbReference type="NCBI Taxonomy" id="1314801"/>
    <lineage>
        <taxon>Eukaryota</taxon>
        <taxon>Fungi</taxon>
        <taxon>Dikarya</taxon>
        <taxon>Ascomycota</taxon>
        <taxon>Pezizomycotina</taxon>
        <taxon>Dothideomycetes</taxon>
        <taxon>Pleosporomycetidae</taxon>
        <taxon>Pleosporales</taxon>
        <taxon>Pleomassariaceae</taxon>
        <taxon>Pleomassaria</taxon>
    </lineage>
</organism>
<evidence type="ECO:0000313" key="3">
    <source>
        <dbReference type="Proteomes" id="UP000799428"/>
    </source>
</evidence>
<reference evidence="2" key="1">
    <citation type="journal article" date="2020" name="Stud. Mycol.">
        <title>101 Dothideomycetes genomes: a test case for predicting lifestyles and emergence of pathogens.</title>
        <authorList>
            <person name="Haridas S."/>
            <person name="Albert R."/>
            <person name="Binder M."/>
            <person name="Bloem J."/>
            <person name="Labutti K."/>
            <person name="Salamov A."/>
            <person name="Andreopoulos B."/>
            <person name="Baker S."/>
            <person name="Barry K."/>
            <person name="Bills G."/>
            <person name="Bluhm B."/>
            <person name="Cannon C."/>
            <person name="Castanera R."/>
            <person name="Culley D."/>
            <person name="Daum C."/>
            <person name="Ezra D."/>
            <person name="Gonzalez J."/>
            <person name="Henrissat B."/>
            <person name="Kuo A."/>
            <person name="Liang C."/>
            <person name="Lipzen A."/>
            <person name="Lutzoni F."/>
            <person name="Magnuson J."/>
            <person name="Mondo S."/>
            <person name="Nolan M."/>
            <person name="Ohm R."/>
            <person name="Pangilinan J."/>
            <person name="Park H.-J."/>
            <person name="Ramirez L."/>
            <person name="Alfaro M."/>
            <person name="Sun H."/>
            <person name="Tritt A."/>
            <person name="Yoshinaga Y."/>
            <person name="Zwiers L.-H."/>
            <person name="Turgeon B."/>
            <person name="Goodwin S."/>
            <person name="Spatafora J."/>
            <person name="Crous P."/>
            <person name="Grigoriev I."/>
        </authorList>
    </citation>
    <scope>NUCLEOTIDE SEQUENCE</scope>
    <source>
        <strain evidence="2">CBS 279.74</strain>
    </source>
</reference>
<proteinExistence type="predicted"/>
<dbReference type="Proteomes" id="UP000799428">
    <property type="component" value="Unassembled WGS sequence"/>
</dbReference>
<accession>A0A6G1JV53</accession>
<gene>
    <name evidence="2" type="ORF">K504DRAFT_461248</name>
</gene>
<feature type="compositionally biased region" description="Acidic residues" evidence="1">
    <location>
        <begin position="474"/>
        <end position="486"/>
    </location>
</feature>
<feature type="region of interest" description="Disordered" evidence="1">
    <location>
        <begin position="339"/>
        <end position="370"/>
    </location>
</feature>
<keyword evidence="3" id="KW-1185">Reference proteome</keyword>
<evidence type="ECO:0008006" key="4">
    <source>
        <dbReference type="Google" id="ProtNLM"/>
    </source>
</evidence>
<dbReference type="AlphaFoldDB" id="A0A6G1JV53"/>